<dbReference type="InterPro" id="IPR002797">
    <property type="entry name" value="Polysacc_synth"/>
</dbReference>
<feature type="transmembrane region" description="Helical" evidence="6">
    <location>
        <begin position="309"/>
        <end position="332"/>
    </location>
</feature>
<feature type="transmembrane region" description="Helical" evidence="6">
    <location>
        <begin position="80"/>
        <end position="102"/>
    </location>
</feature>
<feature type="transmembrane region" description="Helical" evidence="6">
    <location>
        <begin position="40"/>
        <end position="60"/>
    </location>
</feature>
<evidence type="ECO:0000256" key="4">
    <source>
        <dbReference type="ARBA" id="ARBA00022989"/>
    </source>
</evidence>
<sequence>MSNTKIVKNVIANYIGITGQIVIAFLLTPFLVHTLGDTKYGIWSIAAAFTGYMCLLDLGVSSAVNRYVARYHAIRDEANVNAIVSTALVIFIVICIIIFLISPFMASLIVNGLNFEENMRDLVYILIIIVSFDVGIFVIGNLFKGLFGGLQRYEVINYMQITSAAYKAIMFYFFLSEGFDLPAMGYISLTANIMMGMGYFILLKRLYPSISISFKFTNKSSARKLFQFGGYTFLAMLANQIIYYSDAFVIGYFMTAAAITYYSIPWSLAEYAKRMCLAISSTYAPAISAEDSKNDMTSIVEMYISGTKYMIIISNLLTVGIIILGGALIAIWMGPEYKERCETVLLILFVSLFVQGPQLISYSVLKGLAKQKIYSYVSLGVAIVNLALSIVLVQKWGIVGVAIGSAVPQILFHGLFVPLFTLHVLNISVWQYFRKTYLITLLPTVILFLVLVWIDKYFYPEGYLTLILFALISAVIYLVFVYLFSLDGNEKKVCIRYIKKSLKII</sequence>
<reference evidence="7" key="1">
    <citation type="submission" date="2018-06" db="EMBL/GenBank/DDBJ databases">
        <authorList>
            <person name="Zhirakovskaya E."/>
        </authorList>
    </citation>
    <scope>NUCLEOTIDE SEQUENCE</scope>
</reference>
<dbReference type="EMBL" id="UOFO01000109">
    <property type="protein sequence ID" value="VAW87013.1"/>
    <property type="molecule type" value="Genomic_DNA"/>
</dbReference>
<accession>A0A3B0ZFN4</accession>
<feature type="transmembrane region" description="Helical" evidence="6">
    <location>
        <begin position="155"/>
        <end position="175"/>
    </location>
</feature>
<evidence type="ECO:0000256" key="6">
    <source>
        <dbReference type="SAM" id="Phobius"/>
    </source>
</evidence>
<feature type="transmembrane region" description="Helical" evidence="6">
    <location>
        <begin position="377"/>
        <end position="398"/>
    </location>
</feature>
<evidence type="ECO:0000256" key="5">
    <source>
        <dbReference type="ARBA" id="ARBA00023136"/>
    </source>
</evidence>
<keyword evidence="3 6" id="KW-0812">Transmembrane</keyword>
<keyword evidence="2" id="KW-1003">Cell membrane</keyword>
<keyword evidence="4 6" id="KW-1133">Transmembrane helix</keyword>
<protein>
    <submittedName>
        <fullName evidence="7">Uncharacterized protein</fullName>
    </submittedName>
</protein>
<feature type="transmembrane region" description="Helical" evidence="6">
    <location>
        <begin position="122"/>
        <end position="143"/>
    </location>
</feature>
<feature type="transmembrane region" description="Helical" evidence="6">
    <location>
        <begin position="436"/>
        <end position="454"/>
    </location>
</feature>
<feature type="transmembrane region" description="Helical" evidence="6">
    <location>
        <begin position="181"/>
        <end position="203"/>
    </location>
</feature>
<keyword evidence="5 6" id="KW-0472">Membrane</keyword>
<feature type="transmembrane region" description="Helical" evidence="6">
    <location>
        <begin position="12"/>
        <end position="34"/>
    </location>
</feature>
<feature type="transmembrane region" description="Helical" evidence="6">
    <location>
        <begin position="344"/>
        <end position="365"/>
    </location>
</feature>
<organism evidence="7">
    <name type="scientific">hydrothermal vent metagenome</name>
    <dbReference type="NCBI Taxonomy" id="652676"/>
    <lineage>
        <taxon>unclassified sequences</taxon>
        <taxon>metagenomes</taxon>
        <taxon>ecological metagenomes</taxon>
    </lineage>
</organism>
<dbReference type="GO" id="GO:0005886">
    <property type="term" value="C:plasma membrane"/>
    <property type="evidence" value="ECO:0007669"/>
    <property type="project" value="UniProtKB-SubCell"/>
</dbReference>
<feature type="transmembrane region" description="Helical" evidence="6">
    <location>
        <begin position="224"/>
        <end position="243"/>
    </location>
</feature>
<gene>
    <name evidence="7" type="ORF">MNBD_GAMMA16-584</name>
</gene>
<feature type="transmembrane region" description="Helical" evidence="6">
    <location>
        <begin position="410"/>
        <end position="429"/>
    </location>
</feature>
<dbReference type="PANTHER" id="PTHR30250:SF26">
    <property type="entry name" value="PSMA PROTEIN"/>
    <property type="match status" value="1"/>
</dbReference>
<evidence type="ECO:0000256" key="1">
    <source>
        <dbReference type="ARBA" id="ARBA00004651"/>
    </source>
</evidence>
<comment type="subcellular location">
    <subcellularLocation>
        <location evidence="1">Cell membrane</location>
        <topology evidence="1">Multi-pass membrane protein</topology>
    </subcellularLocation>
</comment>
<proteinExistence type="predicted"/>
<dbReference type="AlphaFoldDB" id="A0A3B0ZFN4"/>
<feature type="transmembrane region" description="Helical" evidence="6">
    <location>
        <begin position="466"/>
        <end position="486"/>
    </location>
</feature>
<evidence type="ECO:0000256" key="2">
    <source>
        <dbReference type="ARBA" id="ARBA00022475"/>
    </source>
</evidence>
<dbReference type="InterPro" id="IPR050833">
    <property type="entry name" value="Poly_Biosynth_Transport"/>
</dbReference>
<name>A0A3B0ZFN4_9ZZZZ</name>
<evidence type="ECO:0000313" key="7">
    <source>
        <dbReference type="EMBL" id="VAW87013.1"/>
    </source>
</evidence>
<feature type="transmembrane region" description="Helical" evidence="6">
    <location>
        <begin position="249"/>
        <end position="269"/>
    </location>
</feature>
<dbReference type="PANTHER" id="PTHR30250">
    <property type="entry name" value="PST FAMILY PREDICTED COLANIC ACID TRANSPORTER"/>
    <property type="match status" value="1"/>
</dbReference>
<evidence type="ECO:0000256" key="3">
    <source>
        <dbReference type="ARBA" id="ARBA00022692"/>
    </source>
</evidence>
<dbReference type="Pfam" id="PF01943">
    <property type="entry name" value="Polysacc_synt"/>
    <property type="match status" value="1"/>
</dbReference>